<dbReference type="SFLD" id="SFLDG01180">
    <property type="entry name" value="SUF1"/>
    <property type="match status" value="1"/>
</dbReference>
<proteinExistence type="inferred from homology"/>
<dbReference type="Pfam" id="PF17171">
    <property type="entry name" value="GST_C_6"/>
    <property type="match status" value="1"/>
</dbReference>
<dbReference type="SFLD" id="SFLDS00019">
    <property type="entry name" value="Glutathione_Transferase_(cytos"/>
    <property type="match status" value="1"/>
</dbReference>
<evidence type="ECO:0000256" key="1">
    <source>
        <dbReference type="ARBA" id="ARBA00006475"/>
    </source>
</evidence>
<feature type="domain" description="Thioredoxin-like fold" evidence="4">
    <location>
        <begin position="75"/>
        <end position="183"/>
    </location>
</feature>
<protein>
    <submittedName>
        <fullName evidence="5">Uncharacterized protein</fullName>
    </submittedName>
</protein>
<organism evidence="5 6">
    <name type="scientific">Scylla paramamosain</name>
    <name type="common">Mud crab</name>
    <dbReference type="NCBI Taxonomy" id="85552"/>
    <lineage>
        <taxon>Eukaryota</taxon>
        <taxon>Metazoa</taxon>
        <taxon>Ecdysozoa</taxon>
        <taxon>Arthropoda</taxon>
        <taxon>Crustacea</taxon>
        <taxon>Multicrustacea</taxon>
        <taxon>Malacostraca</taxon>
        <taxon>Eumalacostraca</taxon>
        <taxon>Eucarida</taxon>
        <taxon>Decapoda</taxon>
        <taxon>Pleocyemata</taxon>
        <taxon>Brachyura</taxon>
        <taxon>Eubrachyura</taxon>
        <taxon>Portunoidea</taxon>
        <taxon>Portunidae</taxon>
        <taxon>Portuninae</taxon>
        <taxon>Scylla</taxon>
    </lineage>
</organism>
<keyword evidence="2" id="KW-0472">Membrane</keyword>
<dbReference type="InterPro" id="IPR012336">
    <property type="entry name" value="Thioredoxin-like_fold"/>
</dbReference>
<feature type="transmembrane region" description="Helical" evidence="2">
    <location>
        <begin position="23"/>
        <end position="42"/>
    </location>
</feature>
<dbReference type="InterPro" id="IPR040079">
    <property type="entry name" value="Glutathione_S-Trfase"/>
</dbReference>
<gene>
    <name evidence="5" type="ORF">O3P69_012147</name>
</gene>
<keyword evidence="2" id="KW-0812">Transmembrane</keyword>
<dbReference type="GO" id="GO:0005737">
    <property type="term" value="C:cytoplasm"/>
    <property type="evidence" value="ECO:0007669"/>
    <property type="project" value="TreeGrafter"/>
</dbReference>
<dbReference type="SUPFAM" id="SSF52833">
    <property type="entry name" value="Thioredoxin-like"/>
    <property type="match status" value="1"/>
</dbReference>
<evidence type="ECO:0000259" key="4">
    <source>
        <dbReference type="Pfam" id="PF17172"/>
    </source>
</evidence>
<dbReference type="SFLD" id="SFLDG01200">
    <property type="entry name" value="SUF1.1"/>
    <property type="match status" value="1"/>
</dbReference>
<comment type="similarity">
    <text evidence="1">Belongs to the FAX family.</text>
</comment>
<comment type="caution">
    <text evidence="5">The sequence shown here is derived from an EMBL/GenBank/DDBJ whole genome shotgun (WGS) entry which is preliminary data.</text>
</comment>
<reference evidence="5 6" key="1">
    <citation type="submission" date="2023-03" db="EMBL/GenBank/DDBJ databases">
        <title>High-quality genome of Scylla paramamosain provides insights in environmental adaptation.</title>
        <authorList>
            <person name="Zhang L."/>
        </authorList>
    </citation>
    <scope>NUCLEOTIDE SEQUENCE [LARGE SCALE GENOMIC DNA]</scope>
    <source>
        <strain evidence="5">LZ_2023a</strain>
        <tissue evidence="5">Muscle</tissue>
    </source>
</reference>
<dbReference type="EMBL" id="JARAKH010000033">
    <property type="protein sequence ID" value="KAK8385150.1"/>
    <property type="molecule type" value="Genomic_DNA"/>
</dbReference>
<dbReference type="AlphaFoldDB" id="A0AAW0TBW6"/>
<dbReference type="CDD" id="cd03193">
    <property type="entry name" value="GST_C_Metaxin"/>
    <property type="match status" value="1"/>
</dbReference>
<keyword evidence="2" id="KW-1133">Transmembrane helix</keyword>
<evidence type="ECO:0000313" key="6">
    <source>
        <dbReference type="Proteomes" id="UP001487740"/>
    </source>
</evidence>
<evidence type="ECO:0000259" key="3">
    <source>
        <dbReference type="Pfam" id="PF17171"/>
    </source>
</evidence>
<evidence type="ECO:0000256" key="2">
    <source>
        <dbReference type="SAM" id="Phobius"/>
    </source>
</evidence>
<accession>A0AAW0TBW6</accession>
<dbReference type="InterPro" id="IPR050931">
    <property type="entry name" value="Mito_Protein_Transport_Metaxin"/>
</dbReference>
<dbReference type="Proteomes" id="UP001487740">
    <property type="component" value="Unassembled WGS sequence"/>
</dbReference>
<dbReference type="PANTHER" id="PTHR12289:SF41">
    <property type="entry name" value="FAILED AXON CONNECTIONS-RELATED"/>
    <property type="match status" value="1"/>
</dbReference>
<dbReference type="InterPro" id="IPR026928">
    <property type="entry name" value="FAX/IsoI-like"/>
</dbReference>
<dbReference type="SUPFAM" id="SSF47616">
    <property type="entry name" value="GST C-terminal domain-like"/>
    <property type="match status" value="1"/>
</dbReference>
<feature type="domain" description="Metaxin glutathione S-transferase" evidence="3">
    <location>
        <begin position="235"/>
        <end position="279"/>
    </location>
</feature>
<dbReference type="Pfam" id="PF17172">
    <property type="entry name" value="GST_N_4"/>
    <property type="match status" value="1"/>
</dbReference>
<dbReference type="InterPro" id="IPR033468">
    <property type="entry name" value="Metaxin_GST"/>
</dbReference>
<dbReference type="PANTHER" id="PTHR12289">
    <property type="entry name" value="METAXIN RELATED"/>
    <property type="match status" value="1"/>
</dbReference>
<dbReference type="InterPro" id="IPR036282">
    <property type="entry name" value="Glutathione-S-Trfase_C_sf"/>
</dbReference>
<name>A0AAW0TBW6_SCYPA</name>
<dbReference type="InterPro" id="IPR036249">
    <property type="entry name" value="Thioredoxin-like_sf"/>
</dbReference>
<keyword evidence="6" id="KW-1185">Reference proteome</keyword>
<sequence>MRAPGGLGAVVLRWLGGGGRRPLAITAVVMGVVVVVKTVLCVRRRQRRARWGEAGKGVVVLHIFPRGTSCPSLSPFVVKLETYLRLACIPYLVRVGGGEAGVEVSGRVDFEEPLGPKGKCPWVSLDGEEIGDSHLIIQHLSERFNRHLSSHLSGEQRATAHAMRVMMEEHFFWCNVVWRWVEDRKCTVSSLTHWGTLLPFHQVYRPLVSLLLRHQASMQGVGRHSWPQVYSMAWEDLHALSVYLGGKKYLTGDELTEDDCGVFGMLSQVVWCSPGSPLLSAVQVPPQRPHPHPASLERERRCVPAAWYLPPLSVCSVLLCLKACAAVTPHTPVPSIHSPFVGIILSLCSRLIRLLSFSTSASLSVTLPSQEVTLYTPLTPRHHMTHATEQKS</sequence>
<evidence type="ECO:0000313" key="5">
    <source>
        <dbReference type="EMBL" id="KAK8385150.1"/>
    </source>
</evidence>